<dbReference type="OrthoDB" id="6720297at2759"/>
<keyword evidence="4" id="KW-1185">Reference proteome</keyword>
<feature type="compositionally biased region" description="Acidic residues" evidence="1">
    <location>
        <begin position="13"/>
        <end position="26"/>
    </location>
</feature>
<evidence type="ECO:0000256" key="1">
    <source>
        <dbReference type="SAM" id="MobiDB-lite"/>
    </source>
</evidence>
<feature type="domain" description="PiggyBac transposable element-derived protein" evidence="2">
    <location>
        <begin position="95"/>
        <end position="247"/>
    </location>
</feature>
<feature type="compositionally biased region" description="Acidic residues" evidence="1">
    <location>
        <begin position="35"/>
        <end position="48"/>
    </location>
</feature>
<feature type="compositionally biased region" description="Low complexity" evidence="1">
    <location>
        <begin position="73"/>
        <end position="88"/>
    </location>
</feature>
<evidence type="ECO:0000259" key="2">
    <source>
        <dbReference type="Pfam" id="PF13843"/>
    </source>
</evidence>
<feature type="region of interest" description="Disordered" evidence="1">
    <location>
        <begin position="1"/>
        <end position="99"/>
    </location>
</feature>
<dbReference type="Proteomes" id="UP000801492">
    <property type="component" value="Unassembled WGS sequence"/>
</dbReference>
<organism evidence="3 4">
    <name type="scientific">Ignelater luminosus</name>
    <name type="common">Cucubano</name>
    <name type="synonym">Pyrophorus luminosus</name>
    <dbReference type="NCBI Taxonomy" id="2038154"/>
    <lineage>
        <taxon>Eukaryota</taxon>
        <taxon>Metazoa</taxon>
        <taxon>Ecdysozoa</taxon>
        <taxon>Arthropoda</taxon>
        <taxon>Hexapoda</taxon>
        <taxon>Insecta</taxon>
        <taxon>Pterygota</taxon>
        <taxon>Neoptera</taxon>
        <taxon>Endopterygota</taxon>
        <taxon>Coleoptera</taxon>
        <taxon>Polyphaga</taxon>
        <taxon>Elateriformia</taxon>
        <taxon>Elateroidea</taxon>
        <taxon>Elateridae</taxon>
        <taxon>Agrypninae</taxon>
        <taxon>Pyrophorini</taxon>
        <taxon>Ignelater</taxon>
    </lineage>
</organism>
<feature type="non-terminal residue" evidence="3">
    <location>
        <position position="248"/>
    </location>
</feature>
<evidence type="ECO:0000313" key="3">
    <source>
        <dbReference type="EMBL" id="KAF2890783.1"/>
    </source>
</evidence>
<dbReference type="PANTHER" id="PTHR46599:SF3">
    <property type="entry name" value="PIGGYBAC TRANSPOSABLE ELEMENT-DERIVED PROTEIN 4"/>
    <property type="match status" value="1"/>
</dbReference>
<evidence type="ECO:0000313" key="4">
    <source>
        <dbReference type="Proteomes" id="UP000801492"/>
    </source>
</evidence>
<dbReference type="AlphaFoldDB" id="A0A8K0CNN9"/>
<dbReference type="InterPro" id="IPR029526">
    <property type="entry name" value="PGBD"/>
</dbReference>
<dbReference type="Pfam" id="PF13843">
    <property type="entry name" value="DDE_Tnp_1_7"/>
    <property type="match status" value="1"/>
</dbReference>
<dbReference type="PANTHER" id="PTHR46599">
    <property type="entry name" value="PIGGYBAC TRANSPOSABLE ELEMENT-DERIVED PROTEIN 4"/>
    <property type="match status" value="1"/>
</dbReference>
<protein>
    <recommendedName>
        <fullName evidence="2">PiggyBac transposable element-derived protein domain-containing protein</fullName>
    </recommendedName>
</protein>
<name>A0A8K0CNN9_IGNLU</name>
<gene>
    <name evidence="3" type="ORF">ILUMI_15390</name>
</gene>
<accession>A0A8K0CNN9</accession>
<dbReference type="EMBL" id="VTPC01046593">
    <property type="protein sequence ID" value="KAF2890783.1"/>
    <property type="molecule type" value="Genomic_DNA"/>
</dbReference>
<reference evidence="3" key="1">
    <citation type="submission" date="2019-08" db="EMBL/GenBank/DDBJ databases">
        <title>The genome of the North American firefly Photinus pyralis.</title>
        <authorList>
            <consortium name="Photinus pyralis genome working group"/>
            <person name="Fallon T.R."/>
            <person name="Sander Lower S.E."/>
            <person name="Weng J.-K."/>
        </authorList>
    </citation>
    <scope>NUCLEOTIDE SEQUENCE</scope>
    <source>
        <strain evidence="3">TRF0915ILg1</strain>
        <tissue evidence="3">Whole body</tissue>
    </source>
</reference>
<comment type="caution">
    <text evidence="3">The sequence shown here is derived from an EMBL/GenBank/DDBJ whole genome shotgun (WGS) entry which is preliminary data.</text>
</comment>
<proteinExistence type="predicted"/>
<sequence>MSRRYLTQKQLEDETNAVSEDDEELEDPYHNSGSSDEDYCPTENDVEDSSQSGEEADVPNMNSNTNDLEDNNETSSNSGESNSSTGLSESDESKDTEATGDALGERIVKNLASYLREKAVALCFDRFFASVKLLNELDYPAVGTLMKSRRNVPKSSEKLSRGDSQFRVNNEGAIVCRWQDTKDALAISNCFSDTTTEVKRTMKDGTRKDVPCPAMLQFYNANMGGVDLTDQIVGLYDFDRKSGKLWKK</sequence>